<proteinExistence type="predicted"/>
<reference evidence="1" key="2">
    <citation type="submission" date="2022-06" db="UniProtKB">
        <authorList>
            <consortium name="EnsemblMetazoa"/>
        </authorList>
    </citation>
    <scope>IDENTIFICATION</scope>
    <source>
        <strain evidence="1">PS312</strain>
    </source>
</reference>
<reference evidence="2" key="1">
    <citation type="journal article" date="2008" name="Nat. Genet.">
        <title>The Pristionchus pacificus genome provides a unique perspective on nematode lifestyle and parasitism.</title>
        <authorList>
            <person name="Dieterich C."/>
            <person name="Clifton S.W."/>
            <person name="Schuster L.N."/>
            <person name="Chinwalla A."/>
            <person name="Delehaunty K."/>
            <person name="Dinkelacker I."/>
            <person name="Fulton L."/>
            <person name="Fulton R."/>
            <person name="Godfrey J."/>
            <person name="Minx P."/>
            <person name="Mitreva M."/>
            <person name="Roeseler W."/>
            <person name="Tian H."/>
            <person name="Witte H."/>
            <person name="Yang S.P."/>
            <person name="Wilson R.K."/>
            <person name="Sommer R.J."/>
        </authorList>
    </citation>
    <scope>NUCLEOTIDE SEQUENCE [LARGE SCALE GENOMIC DNA]</scope>
    <source>
        <strain evidence="2">PS312</strain>
    </source>
</reference>
<keyword evidence="2" id="KW-1185">Reference proteome</keyword>
<organism evidence="1 2">
    <name type="scientific">Pristionchus pacificus</name>
    <name type="common">Parasitic nematode worm</name>
    <dbReference type="NCBI Taxonomy" id="54126"/>
    <lineage>
        <taxon>Eukaryota</taxon>
        <taxon>Metazoa</taxon>
        <taxon>Ecdysozoa</taxon>
        <taxon>Nematoda</taxon>
        <taxon>Chromadorea</taxon>
        <taxon>Rhabditida</taxon>
        <taxon>Rhabditina</taxon>
        <taxon>Diplogasteromorpha</taxon>
        <taxon>Diplogasteroidea</taxon>
        <taxon>Neodiplogasteridae</taxon>
        <taxon>Pristionchus</taxon>
    </lineage>
</organism>
<name>A0A2A6C3Q9_PRIPA</name>
<evidence type="ECO:0000313" key="1">
    <source>
        <dbReference type="EnsemblMetazoa" id="PPA34153.1"/>
    </source>
</evidence>
<dbReference type="EnsemblMetazoa" id="PPA34153.1">
    <property type="protein sequence ID" value="PPA34153.1"/>
    <property type="gene ID" value="WBGene00272522"/>
</dbReference>
<gene>
    <name evidence="1" type="primary">WBGene00272522</name>
</gene>
<dbReference type="AlphaFoldDB" id="A0A2A6C3Q9"/>
<accession>A0A8R1UK05</accession>
<evidence type="ECO:0000313" key="2">
    <source>
        <dbReference type="Proteomes" id="UP000005239"/>
    </source>
</evidence>
<dbReference type="Proteomes" id="UP000005239">
    <property type="component" value="Unassembled WGS sequence"/>
</dbReference>
<accession>A0A2A6C3Q9</accession>
<sequence>MFTLGLVLVDDDVEGEEAADEDLVVLVDDGEDVEGELGEVDDVLVVVDCLDEMNTMGGARRLIGLPLTIGSVVVVLTDEGDDVDDVELVDEELPTLPPRDESAFETVGHSRGTNTGSQ</sequence>
<protein>
    <submittedName>
        <fullName evidence="1">Uncharacterized protein</fullName>
    </submittedName>
</protein>